<name>A0AA39YW31_9PEZI</name>
<accession>A0AA39YW31</accession>
<evidence type="ECO:0000313" key="2">
    <source>
        <dbReference type="Proteomes" id="UP001175001"/>
    </source>
</evidence>
<proteinExistence type="predicted"/>
<keyword evidence="2" id="KW-1185">Reference proteome</keyword>
<comment type="caution">
    <text evidence="1">The sequence shown here is derived from an EMBL/GenBank/DDBJ whole genome shotgun (WGS) entry which is preliminary data.</text>
</comment>
<dbReference type="Proteomes" id="UP001175001">
    <property type="component" value="Unassembled WGS sequence"/>
</dbReference>
<dbReference type="AlphaFoldDB" id="A0AA39YW31"/>
<reference evidence="1" key="1">
    <citation type="submission" date="2023-06" db="EMBL/GenBank/DDBJ databases">
        <title>Multi-omics analyses reveal the molecular pathogenesis toolkit of Lasiodiplodia hormozganensis, a cross-kingdom pathogen.</title>
        <authorList>
            <person name="Felix C."/>
            <person name="Meneses R."/>
            <person name="Goncalves M.F.M."/>
            <person name="Tilleman L."/>
            <person name="Duarte A.S."/>
            <person name="Jorrin-Novo J.V."/>
            <person name="Van De Peer Y."/>
            <person name="Deforce D."/>
            <person name="Van Nieuwerburgh F."/>
            <person name="Esteves A.C."/>
            <person name="Alves A."/>
        </authorList>
    </citation>
    <scope>NUCLEOTIDE SEQUENCE</scope>
    <source>
        <strain evidence="1">CBS 339.90</strain>
    </source>
</reference>
<evidence type="ECO:0000313" key="1">
    <source>
        <dbReference type="EMBL" id="KAK0658752.1"/>
    </source>
</evidence>
<sequence length="127" mass="14350">MVYQHCQRGFLKVREIWDELHQVTAPVFRDLYAAFVMRTYGGISPITQPQELEGMRHVLQAARERGPVPRPASRTYVMPPACVTRRYVYHYSVRPMASVVGNFRGFSLMGAAGVRGQAKRLAATPPD</sequence>
<organism evidence="1 2">
    <name type="scientific">Lasiodiplodia hormozganensis</name>
    <dbReference type="NCBI Taxonomy" id="869390"/>
    <lineage>
        <taxon>Eukaryota</taxon>
        <taxon>Fungi</taxon>
        <taxon>Dikarya</taxon>
        <taxon>Ascomycota</taxon>
        <taxon>Pezizomycotina</taxon>
        <taxon>Dothideomycetes</taxon>
        <taxon>Dothideomycetes incertae sedis</taxon>
        <taxon>Botryosphaeriales</taxon>
        <taxon>Botryosphaeriaceae</taxon>
        <taxon>Lasiodiplodia</taxon>
    </lineage>
</organism>
<protein>
    <submittedName>
        <fullName evidence="1">Uncharacterized protein</fullName>
    </submittedName>
</protein>
<gene>
    <name evidence="1" type="ORF">DIS24_g4468</name>
</gene>
<dbReference type="EMBL" id="JAUJDW010000016">
    <property type="protein sequence ID" value="KAK0658752.1"/>
    <property type="molecule type" value="Genomic_DNA"/>
</dbReference>